<dbReference type="PANTHER" id="PTHR43132:SF6">
    <property type="entry name" value="HTH-TYPE TRANSCRIPTIONAL REPRESSOR CZRA"/>
    <property type="match status" value="1"/>
</dbReference>
<evidence type="ECO:0000256" key="2">
    <source>
        <dbReference type="ARBA" id="ARBA00023125"/>
    </source>
</evidence>
<dbReference type="InterPro" id="IPR001845">
    <property type="entry name" value="HTH_ArsR_DNA-bd_dom"/>
</dbReference>
<reference evidence="6" key="1">
    <citation type="submission" date="2023-07" db="EMBL/GenBank/DDBJ databases">
        <title>30 novel species of actinomycetes from the DSMZ collection.</title>
        <authorList>
            <person name="Nouioui I."/>
        </authorList>
    </citation>
    <scope>NUCLEOTIDE SEQUENCE [LARGE SCALE GENOMIC DNA]</scope>
    <source>
        <strain evidence="6">DSM 41640</strain>
    </source>
</reference>
<gene>
    <name evidence="5" type="ORF">RNB18_34980</name>
</gene>
<feature type="domain" description="HTH arsR-type" evidence="4">
    <location>
        <begin position="254"/>
        <end position="317"/>
    </location>
</feature>
<evidence type="ECO:0000256" key="1">
    <source>
        <dbReference type="ARBA" id="ARBA00023015"/>
    </source>
</evidence>
<dbReference type="SUPFAM" id="SSF46785">
    <property type="entry name" value="Winged helix' DNA-binding domain"/>
    <property type="match status" value="1"/>
</dbReference>
<accession>A0ABU2VIA9</accession>
<dbReference type="PANTHER" id="PTHR43132">
    <property type="entry name" value="ARSENICAL RESISTANCE OPERON REPRESSOR ARSR-RELATED"/>
    <property type="match status" value="1"/>
</dbReference>
<dbReference type="SMART" id="SM00418">
    <property type="entry name" value="HTH_ARSR"/>
    <property type="match status" value="1"/>
</dbReference>
<evidence type="ECO:0000259" key="4">
    <source>
        <dbReference type="SMART" id="SM00418"/>
    </source>
</evidence>
<dbReference type="InterPro" id="IPR036390">
    <property type="entry name" value="WH_DNA-bd_sf"/>
</dbReference>
<keyword evidence="1" id="KW-0805">Transcription regulation</keyword>
<dbReference type="Proteomes" id="UP001183824">
    <property type="component" value="Unassembled WGS sequence"/>
</dbReference>
<dbReference type="RefSeq" id="WP_311718107.1">
    <property type="nucleotide sequence ID" value="NZ_JAVREZ010000015.1"/>
</dbReference>
<dbReference type="InterPro" id="IPR051011">
    <property type="entry name" value="Metal_resp_trans_reg"/>
</dbReference>
<dbReference type="Pfam" id="PF01022">
    <property type="entry name" value="HTH_5"/>
    <property type="match status" value="1"/>
</dbReference>
<organism evidence="5 6">
    <name type="scientific">Streptomyces doebereineriae</name>
    <dbReference type="NCBI Taxonomy" id="3075528"/>
    <lineage>
        <taxon>Bacteria</taxon>
        <taxon>Bacillati</taxon>
        <taxon>Actinomycetota</taxon>
        <taxon>Actinomycetes</taxon>
        <taxon>Kitasatosporales</taxon>
        <taxon>Streptomycetaceae</taxon>
        <taxon>Streptomyces</taxon>
    </lineage>
</organism>
<keyword evidence="2" id="KW-0238">DNA-binding</keyword>
<sequence length="320" mass="34981">MIEIELSVDDLTRVRFAISPLQETCHSLWALRDPGDFPLHMRWLRVVRDHLPSLDGELLLALVSERRWLPDFITPRPRSRVPEMAEELAVVRCTDPAVVGRDIETAYRDQRKPTVLCGDPAGLRDRIADALEAYWHLALEPHWRRMRAVLEADILYRAQLLADTGAAALFASLHPNVQWDSGILRLHPMGTHSRVPAGSGLTLCPTLFGRKATAPIGEVPRVDYPARGVATLWEAVAAPPPDALATLIGRPKAALLAALDAPDTTASLARTLGVTPSAVSQHLSVLAACGLVARARAGRTVLYARSELGERLTTRQGSVV</sequence>
<evidence type="ECO:0000313" key="6">
    <source>
        <dbReference type="Proteomes" id="UP001183824"/>
    </source>
</evidence>
<keyword evidence="3" id="KW-0804">Transcription</keyword>
<evidence type="ECO:0000256" key="3">
    <source>
        <dbReference type="ARBA" id="ARBA00023163"/>
    </source>
</evidence>
<keyword evidence="6" id="KW-1185">Reference proteome</keyword>
<comment type="caution">
    <text evidence="5">The sequence shown here is derived from an EMBL/GenBank/DDBJ whole genome shotgun (WGS) entry which is preliminary data.</text>
</comment>
<protein>
    <submittedName>
        <fullName evidence="5">ArsR family transcriptional regulator</fullName>
    </submittedName>
</protein>
<name>A0ABU2VIA9_9ACTN</name>
<dbReference type="InterPro" id="IPR011991">
    <property type="entry name" value="ArsR-like_HTH"/>
</dbReference>
<proteinExistence type="predicted"/>
<dbReference type="CDD" id="cd00090">
    <property type="entry name" value="HTH_ARSR"/>
    <property type="match status" value="1"/>
</dbReference>
<evidence type="ECO:0000313" key="5">
    <source>
        <dbReference type="EMBL" id="MDT0485325.1"/>
    </source>
</evidence>
<dbReference type="Gene3D" id="1.10.10.10">
    <property type="entry name" value="Winged helix-like DNA-binding domain superfamily/Winged helix DNA-binding domain"/>
    <property type="match status" value="1"/>
</dbReference>
<dbReference type="EMBL" id="JAVREZ010000015">
    <property type="protein sequence ID" value="MDT0485325.1"/>
    <property type="molecule type" value="Genomic_DNA"/>
</dbReference>
<dbReference type="InterPro" id="IPR036388">
    <property type="entry name" value="WH-like_DNA-bd_sf"/>
</dbReference>